<keyword evidence="2" id="KW-0472">Membrane</keyword>
<evidence type="ECO:0000256" key="2">
    <source>
        <dbReference type="SAM" id="Phobius"/>
    </source>
</evidence>
<dbReference type="Proteomes" id="UP000799118">
    <property type="component" value="Unassembled WGS sequence"/>
</dbReference>
<feature type="transmembrane region" description="Helical" evidence="2">
    <location>
        <begin position="201"/>
        <end position="225"/>
    </location>
</feature>
<feature type="transmembrane region" description="Helical" evidence="2">
    <location>
        <begin position="164"/>
        <end position="189"/>
    </location>
</feature>
<dbReference type="PANTHER" id="PTHR33048:SF47">
    <property type="entry name" value="INTEGRAL MEMBRANE PROTEIN-RELATED"/>
    <property type="match status" value="1"/>
</dbReference>
<accession>A0A6A4ICY5</accession>
<evidence type="ECO:0000313" key="3">
    <source>
        <dbReference type="EMBL" id="KAE9408411.1"/>
    </source>
</evidence>
<name>A0A6A4ICY5_9AGAR</name>
<evidence type="ECO:0000256" key="1">
    <source>
        <dbReference type="SAM" id="MobiDB-lite"/>
    </source>
</evidence>
<dbReference type="PANTHER" id="PTHR33048">
    <property type="entry name" value="PTH11-LIKE INTEGRAL MEMBRANE PROTEIN (AFU_ORTHOLOGUE AFUA_5G11245)"/>
    <property type="match status" value="1"/>
</dbReference>
<dbReference type="EMBL" id="ML769391">
    <property type="protein sequence ID" value="KAE9408411.1"/>
    <property type="molecule type" value="Genomic_DNA"/>
</dbReference>
<proteinExistence type="predicted"/>
<reference evidence="3" key="1">
    <citation type="journal article" date="2019" name="Environ. Microbiol.">
        <title>Fungal ecological strategies reflected in gene transcription - a case study of two litter decomposers.</title>
        <authorList>
            <person name="Barbi F."/>
            <person name="Kohler A."/>
            <person name="Barry K."/>
            <person name="Baskaran P."/>
            <person name="Daum C."/>
            <person name="Fauchery L."/>
            <person name="Ihrmark K."/>
            <person name="Kuo A."/>
            <person name="LaButti K."/>
            <person name="Lipzen A."/>
            <person name="Morin E."/>
            <person name="Grigoriev I.V."/>
            <person name="Henrissat B."/>
            <person name="Lindahl B."/>
            <person name="Martin F."/>
        </authorList>
    </citation>
    <scope>NUCLEOTIDE SEQUENCE</scope>
    <source>
        <strain evidence="3">JB14</strain>
    </source>
</reference>
<feature type="transmembrane region" description="Helical" evidence="2">
    <location>
        <begin position="42"/>
        <end position="63"/>
    </location>
</feature>
<keyword evidence="2" id="KW-1133">Transmembrane helix</keyword>
<organism evidence="3 4">
    <name type="scientific">Gymnopus androsaceus JB14</name>
    <dbReference type="NCBI Taxonomy" id="1447944"/>
    <lineage>
        <taxon>Eukaryota</taxon>
        <taxon>Fungi</taxon>
        <taxon>Dikarya</taxon>
        <taxon>Basidiomycota</taxon>
        <taxon>Agaricomycotina</taxon>
        <taxon>Agaricomycetes</taxon>
        <taxon>Agaricomycetidae</taxon>
        <taxon>Agaricales</taxon>
        <taxon>Marasmiineae</taxon>
        <taxon>Omphalotaceae</taxon>
        <taxon>Gymnopus</taxon>
    </lineage>
</organism>
<keyword evidence="2" id="KW-0812">Transmembrane</keyword>
<dbReference type="InterPro" id="IPR052337">
    <property type="entry name" value="SAT4-like"/>
</dbReference>
<feature type="transmembrane region" description="Helical" evidence="2">
    <location>
        <begin position="237"/>
        <end position="257"/>
    </location>
</feature>
<feature type="region of interest" description="Disordered" evidence="1">
    <location>
        <begin position="303"/>
        <end position="354"/>
    </location>
</feature>
<feature type="transmembrane region" description="Helical" evidence="2">
    <location>
        <begin position="12"/>
        <end position="30"/>
    </location>
</feature>
<sequence length="354" mass="39390">MISLSSTTSQVFCITFLGIAQLSTIARIWIRYRKQRLWWDDGWAFVTMLLSILMNVLVFLEVLDPTVPIYHHMQNRRLLACPDLICCGGLVCSNKPDVLHNPTYSNIFHPAKNFRMDCCLFLSRMSGYPCAEDIHLRLRSILVSYADPRCKLGPKSPSLVIGELIMTVTIFSANIVADITLVVIPIRLLGHINLPKEKRRMLFIIFGASLLTSTALILPVVFLNYSAISVILAEVEVGTALAVANLGVLAPFFYRLIGKRDGDIDSKPYTHYPSFQTNGDIRMRRVSDLVASGIRLTDTGRVSTSIRVQEPVPEPERKHEAPGSSLFPDSNTSPSDGTGSYEIPKTEDSQGNSM</sequence>
<feature type="compositionally biased region" description="Polar residues" evidence="1">
    <location>
        <begin position="327"/>
        <end position="338"/>
    </location>
</feature>
<evidence type="ECO:0000313" key="4">
    <source>
        <dbReference type="Proteomes" id="UP000799118"/>
    </source>
</evidence>
<protein>
    <submittedName>
        <fullName evidence="3">Uncharacterized protein</fullName>
    </submittedName>
</protein>
<dbReference type="AlphaFoldDB" id="A0A6A4ICY5"/>
<gene>
    <name evidence="3" type="ORF">BT96DRAFT_970717</name>
</gene>
<dbReference type="OrthoDB" id="3229610at2759"/>
<keyword evidence="4" id="KW-1185">Reference proteome</keyword>